<keyword evidence="1" id="KW-0812">Transmembrane</keyword>
<name>A0A7R9QB15_9ACAR</name>
<feature type="transmembrane region" description="Helical" evidence="1">
    <location>
        <begin position="20"/>
        <end position="40"/>
    </location>
</feature>
<evidence type="ECO:0000256" key="1">
    <source>
        <dbReference type="SAM" id="Phobius"/>
    </source>
</evidence>
<dbReference type="Proteomes" id="UP000728032">
    <property type="component" value="Unassembled WGS sequence"/>
</dbReference>
<dbReference type="AlphaFoldDB" id="A0A7R9QB15"/>
<keyword evidence="3" id="KW-1185">Reference proteome</keyword>
<evidence type="ECO:0000313" key="3">
    <source>
        <dbReference type="Proteomes" id="UP000728032"/>
    </source>
</evidence>
<organism evidence="2">
    <name type="scientific">Oppiella nova</name>
    <dbReference type="NCBI Taxonomy" id="334625"/>
    <lineage>
        <taxon>Eukaryota</taxon>
        <taxon>Metazoa</taxon>
        <taxon>Ecdysozoa</taxon>
        <taxon>Arthropoda</taxon>
        <taxon>Chelicerata</taxon>
        <taxon>Arachnida</taxon>
        <taxon>Acari</taxon>
        <taxon>Acariformes</taxon>
        <taxon>Sarcoptiformes</taxon>
        <taxon>Oribatida</taxon>
        <taxon>Brachypylina</taxon>
        <taxon>Oppioidea</taxon>
        <taxon>Oppiidae</taxon>
        <taxon>Oppiella</taxon>
    </lineage>
</organism>
<accession>A0A7R9QB15</accession>
<dbReference type="EMBL" id="CAJPVJ010000187">
    <property type="protein sequence ID" value="CAG2161638.1"/>
    <property type="molecule type" value="Genomic_DNA"/>
</dbReference>
<dbReference type="EMBL" id="OC915012">
    <property type="protein sequence ID" value="CAD7638154.1"/>
    <property type="molecule type" value="Genomic_DNA"/>
</dbReference>
<reference evidence="2" key="1">
    <citation type="submission" date="2020-11" db="EMBL/GenBank/DDBJ databases">
        <authorList>
            <person name="Tran Van P."/>
        </authorList>
    </citation>
    <scope>NUCLEOTIDE SEQUENCE</scope>
</reference>
<proteinExistence type="predicted"/>
<keyword evidence="1" id="KW-1133">Transmembrane helix</keyword>
<protein>
    <submittedName>
        <fullName evidence="2">Uncharacterized protein</fullName>
    </submittedName>
</protein>
<evidence type="ECO:0000313" key="2">
    <source>
        <dbReference type="EMBL" id="CAD7638154.1"/>
    </source>
</evidence>
<dbReference type="OrthoDB" id="5326588at2759"/>
<gene>
    <name evidence="2" type="ORF">ONB1V03_LOCUS1242</name>
</gene>
<keyword evidence="1" id="KW-0472">Membrane</keyword>
<sequence>MVITVGLVVNCSVVHLYHKLPNFIAILCLFGIVFCALLYVKDQQKLEFRATDGKCVIWGKPAKLIRAQYVDDFGKTKRSILLTSGFWGITRHMNYTSLSANIDQILWRFLQIICPSDPFKELNESRVDIKALDTELTRGVYPIIWTTSNDGVSPQVVDIQFVALFDTLGMPFHHKPPDVSEKEAPTQTHGVGICALKLVVRVVVQCPVYGRLLTRQGLQYN</sequence>